<evidence type="ECO:0000313" key="3">
    <source>
        <dbReference type="Proteomes" id="UP000282084"/>
    </source>
</evidence>
<sequence length="218" mass="22411">MIGIYEAHEQGTAPMLVTAAERAVTGDRWAVAVTDGARADPSARQAAQFAARTGAQVGVDSGAETAVAETAQAVAAAGHAPVDLVVVTSGGGPMIDAAWRGGCRAWAVLRQGHVMQLGDATEPERPGVSWSVRGSGGSSVRIGPVEEICAVLLTTASVHGTLGRTVLSRCVDDALSTRRAWAVPSALISLVRMFEAGREHENAGAVIVHTGISPRSRT</sequence>
<dbReference type="EMBL" id="RBXO01000003">
    <property type="protein sequence ID" value="RKT49272.1"/>
    <property type="molecule type" value="Genomic_DNA"/>
</dbReference>
<dbReference type="RefSeq" id="WP_121012980.1">
    <property type="nucleotide sequence ID" value="NZ_RBXO01000002.1"/>
</dbReference>
<reference evidence="2 3" key="1">
    <citation type="submission" date="2018-10" db="EMBL/GenBank/DDBJ databases">
        <title>Sequencing the genomes of 1000 actinobacteria strains.</title>
        <authorList>
            <person name="Klenk H.-P."/>
        </authorList>
    </citation>
    <scope>NUCLEOTIDE SEQUENCE [LARGE SCALE GENOMIC DNA]</scope>
    <source>
        <strain evidence="2 3">DSM 43800</strain>
    </source>
</reference>
<dbReference type="Proteomes" id="UP000282084">
    <property type="component" value="Unassembled WGS sequence"/>
</dbReference>
<proteinExistence type="predicted"/>
<evidence type="ECO:0000313" key="1">
    <source>
        <dbReference type="EMBL" id="RKT49272.1"/>
    </source>
</evidence>
<dbReference type="EMBL" id="RBXO01000002">
    <property type="protein sequence ID" value="RKT49372.1"/>
    <property type="molecule type" value="Genomic_DNA"/>
</dbReference>
<evidence type="ECO:0000313" key="2">
    <source>
        <dbReference type="EMBL" id="RKT49372.1"/>
    </source>
</evidence>
<name>A0A495VJE2_9PSEU</name>
<protein>
    <submittedName>
        <fullName evidence="2">Uncharacterized protein</fullName>
    </submittedName>
</protein>
<keyword evidence="3" id="KW-1185">Reference proteome</keyword>
<dbReference type="AlphaFoldDB" id="A0A495VJE2"/>
<gene>
    <name evidence="2" type="ORF">C8E97_6751</name>
    <name evidence="1" type="ORF">C8E97_6768</name>
</gene>
<organism evidence="2 3">
    <name type="scientific">Saccharothrix australiensis</name>
    <dbReference type="NCBI Taxonomy" id="2072"/>
    <lineage>
        <taxon>Bacteria</taxon>
        <taxon>Bacillati</taxon>
        <taxon>Actinomycetota</taxon>
        <taxon>Actinomycetes</taxon>
        <taxon>Pseudonocardiales</taxon>
        <taxon>Pseudonocardiaceae</taxon>
        <taxon>Saccharothrix</taxon>
    </lineage>
</organism>
<accession>A0A495VJE2</accession>
<comment type="caution">
    <text evidence="2">The sequence shown here is derived from an EMBL/GenBank/DDBJ whole genome shotgun (WGS) entry which is preliminary data.</text>
</comment>